<feature type="domain" description="Acyltransferase 3" evidence="2">
    <location>
        <begin position="30"/>
        <end position="357"/>
    </location>
</feature>
<keyword evidence="3" id="KW-0808">Transferase</keyword>
<dbReference type="RefSeq" id="WP_330507296.1">
    <property type="nucleotide sequence ID" value="NZ_JAZDUE010000026.1"/>
</dbReference>
<evidence type="ECO:0000313" key="4">
    <source>
        <dbReference type="Proteomes" id="UP001335729"/>
    </source>
</evidence>
<dbReference type="Proteomes" id="UP001335729">
    <property type="component" value="Unassembled WGS sequence"/>
</dbReference>
<feature type="transmembrane region" description="Helical" evidence="1">
    <location>
        <begin position="32"/>
        <end position="53"/>
    </location>
</feature>
<name>A0ABU7MZZ5_9ACTN</name>
<feature type="transmembrane region" description="Helical" evidence="1">
    <location>
        <begin position="202"/>
        <end position="223"/>
    </location>
</feature>
<feature type="transmembrane region" description="Helical" evidence="1">
    <location>
        <begin position="345"/>
        <end position="368"/>
    </location>
</feature>
<keyword evidence="3" id="KW-0012">Acyltransferase</keyword>
<keyword evidence="1" id="KW-0812">Transmembrane</keyword>
<dbReference type="Pfam" id="PF01757">
    <property type="entry name" value="Acyl_transf_3"/>
    <property type="match status" value="1"/>
</dbReference>
<evidence type="ECO:0000259" key="2">
    <source>
        <dbReference type="Pfam" id="PF01757"/>
    </source>
</evidence>
<keyword evidence="1" id="KW-0472">Membrane</keyword>
<accession>A0ABU7MZZ5</accession>
<comment type="caution">
    <text evidence="3">The sequence shown here is derived from an EMBL/GenBank/DDBJ whole genome shotgun (WGS) entry which is preliminary data.</text>
</comment>
<feature type="transmembrane region" description="Helical" evidence="1">
    <location>
        <begin position="394"/>
        <end position="412"/>
    </location>
</feature>
<feature type="transmembrane region" description="Helical" evidence="1">
    <location>
        <begin position="177"/>
        <end position="196"/>
    </location>
</feature>
<keyword evidence="4" id="KW-1185">Reference proteome</keyword>
<protein>
    <submittedName>
        <fullName evidence="3">Acyltransferase family protein</fullName>
    </submittedName>
</protein>
<dbReference type="GO" id="GO:0016746">
    <property type="term" value="F:acyltransferase activity"/>
    <property type="evidence" value="ECO:0007669"/>
    <property type="project" value="UniProtKB-KW"/>
</dbReference>
<evidence type="ECO:0000313" key="3">
    <source>
        <dbReference type="EMBL" id="MEE4025904.1"/>
    </source>
</evidence>
<feature type="transmembrane region" description="Helical" evidence="1">
    <location>
        <begin position="314"/>
        <end position="333"/>
    </location>
</feature>
<feature type="transmembrane region" description="Helical" evidence="1">
    <location>
        <begin position="230"/>
        <end position="252"/>
    </location>
</feature>
<sequence>MTSNSAPARRRTLPSVSDLDALTGDRDRVIDLIRLTSLVVVIAGHSVMLTVAVEPEGIVLGNLLADIPMLQAVTWLLQVLPLFFFAGAAAATYGLSSRPTTSTGHWLLTRAQRLLRPVFWYLLAVAGTALVAVALGADAVADVVARLGVQLLWFLGAYLLVLAVVPGLQRISTQRHVVGALGLAWGATAAVDVVRLSTGWQGIGYVSFLTVWSIPAILGVAYAKRLVTPIAAASGAAVFLVLDIMLVAAGPYEVSLVTVPGQELSNMNPPSLLLAGHAIVLCGIAIAAARVLASMVGRARVWWWVAVGNRGAMTLYLWHLPVLALLIGAGELIGLSRDPGQDPVLFAVVVGTQTVVLLALMVPVVAALSPLENRELLWWDGPVGRNAGRARDRVVVAALVVTGVATLMMARDGLLGDGLVWAGLSVGGAVIARSVAVRSAP</sequence>
<feature type="transmembrane region" description="Helical" evidence="1">
    <location>
        <begin position="73"/>
        <end position="96"/>
    </location>
</feature>
<evidence type="ECO:0000256" key="1">
    <source>
        <dbReference type="SAM" id="Phobius"/>
    </source>
</evidence>
<gene>
    <name evidence="3" type="ORF">V1Y59_22665</name>
</gene>
<reference evidence="3 4" key="1">
    <citation type="submission" date="2024-01" db="EMBL/GenBank/DDBJ databases">
        <title>Draft genome sequence of Gordonia sp. PKS22-38.</title>
        <authorList>
            <person name="Suphannarot A."/>
            <person name="Mingma R."/>
        </authorList>
    </citation>
    <scope>NUCLEOTIDE SEQUENCE [LARGE SCALE GENOMIC DNA]</scope>
    <source>
        <strain evidence="3 4">PKS22-38</strain>
    </source>
</reference>
<organism evidence="3 4">
    <name type="scientific">Gordonia prachuapensis</name>
    <dbReference type="NCBI Taxonomy" id="3115651"/>
    <lineage>
        <taxon>Bacteria</taxon>
        <taxon>Bacillati</taxon>
        <taxon>Actinomycetota</taxon>
        <taxon>Actinomycetes</taxon>
        <taxon>Mycobacteriales</taxon>
        <taxon>Gordoniaceae</taxon>
        <taxon>Gordonia</taxon>
    </lineage>
</organism>
<keyword evidence="1" id="KW-1133">Transmembrane helix</keyword>
<feature type="transmembrane region" description="Helical" evidence="1">
    <location>
        <begin position="418"/>
        <end position="436"/>
    </location>
</feature>
<feature type="transmembrane region" description="Helical" evidence="1">
    <location>
        <begin position="272"/>
        <end position="293"/>
    </location>
</feature>
<dbReference type="InterPro" id="IPR002656">
    <property type="entry name" value="Acyl_transf_3_dom"/>
</dbReference>
<proteinExistence type="predicted"/>
<feature type="transmembrane region" description="Helical" evidence="1">
    <location>
        <begin position="143"/>
        <end position="165"/>
    </location>
</feature>
<dbReference type="EMBL" id="JAZDUE010000026">
    <property type="protein sequence ID" value="MEE4025904.1"/>
    <property type="molecule type" value="Genomic_DNA"/>
</dbReference>
<feature type="transmembrane region" description="Helical" evidence="1">
    <location>
        <begin position="117"/>
        <end position="137"/>
    </location>
</feature>